<keyword evidence="3" id="KW-0378">Hydrolase</keyword>
<dbReference type="EMBL" id="CP011280">
    <property type="protein sequence ID" value="AKC95588.1"/>
    <property type="molecule type" value="Genomic_DNA"/>
</dbReference>
<evidence type="ECO:0000256" key="3">
    <source>
        <dbReference type="ARBA" id="ARBA00022801"/>
    </source>
</evidence>
<keyword evidence="7" id="KW-1185">Reference proteome</keyword>
<dbReference type="InterPro" id="IPR006379">
    <property type="entry name" value="HAD-SF_hydro_IIB"/>
</dbReference>
<dbReference type="PATRIC" id="fig|1069640.6.peg.693"/>
<evidence type="ECO:0000256" key="5">
    <source>
        <dbReference type="ARBA" id="ARBA00034778"/>
    </source>
</evidence>
<evidence type="ECO:0000313" key="6">
    <source>
        <dbReference type="EMBL" id="AKC95588.1"/>
    </source>
</evidence>
<dbReference type="GO" id="GO:0016791">
    <property type="term" value="F:phosphatase activity"/>
    <property type="evidence" value="ECO:0007669"/>
    <property type="project" value="UniProtKB-ARBA"/>
</dbReference>
<dbReference type="NCBIfam" id="TIGR00099">
    <property type="entry name" value="Cof-subfamily"/>
    <property type="match status" value="1"/>
</dbReference>
<comment type="cofactor">
    <cofactor evidence="1">
        <name>Mg(2+)</name>
        <dbReference type="ChEBI" id="CHEBI:18420"/>
    </cofactor>
</comment>
<evidence type="ECO:0000256" key="4">
    <source>
        <dbReference type="ARBA" id="ARBA00022842"/>
    </source>
</evidence>
<dbReference type="PROSITE" id="PS01229">
    <property type="entry name" value="COF_2"/>
    <property type="match status" value="1"/>
</dbReference>
<dbReference type="Proteomes" id="UP000033103">
    <property type="component" value="Chromosome"/>
</dbReference>
<dbReference type="PANTHER" id="PTHR47267:SF4">
    <property type="entry name" value="PYRIDOXAL PHOSPHATE PHOSPHATASE YIGL"/>
    <property type="match status" value="1"/>
</dbReference>
<evidence type="ECO:0000256" key="2">
    <source>
        <dbReference type="ARBA" id="ARBA00022723"/>
    </source>
</evidence>
<protein>
    <recommendedName>
        <fullName evidence="8">Haloacid dehalogenase</fullName>
    </recommendedName>
</protein>
<dbReference type="HOGENOM" id="CLU_044146_5_2_0"/>
<keyword evidence="2" id="KW-0479">Metal-binding</keyword>
<dbReference type="SFLD" id="SFLDS00003">
    <property type="entry name" value="Haloacid_Dehalogenase"/>
    <property type="match status" value="1"/>
</dbReference>
<reference evidence="6 7" key="1">
    <citation type="journal article" date="2012" name="BMC Genomics">
        <title>Genomic sequence analysis and characterization of Sneathia amnii sp. nov.</title>
        <authorList>
            <consortium name="Vaginal Microbiome Consortium (additional members)"/>
            <person name="Harwich M.D.Jr."/>
            <person name="Serrano M.G."/>
            <person name="Fettweis J.M."/>
            <person name="Alves J.M."/>
            <person name="Reimers M.A."/>
            <person name="Buck G.A."/>
            <person name="Jefferson K.K."/>
        </authorList>
    </citation>
    <scope>NUCLEOTIDE SEQUENCE [LARGE SCALE GENOMIC DNA]</scope>
    <source>
        <strain evidence="6 7">SN35</strain>
    </source>
</reference>
<evidence type="ECO:0000256" key="1">
    <source>
        <dbReference type="ARBA" id="ARBA00001946"/>
    </source>
</evidence>
<dbReference type="InterPro" id="IPR000150">
    <property type="entry name" value="Cof"/>
</dbReference>
<dbReference type="InterPro" id="IPR023214">
    <property type="entry name" value="HAD_sf"/>
</dbReference>
<accession>A0A0E3UUT1</accession>
<keyword evidence="4" id="KW-0460">Magnesium</keyword>
<evidence type="ECO:0000313" key="7">
    <source>
        <dbReference type="Proteomes" id="UP000033103"/>
    </source>
</evidence>
<evidence type="ECO:0008006" key="8">
    <source>
        <dbReference type="Google" id="ProtNLM"/>
    </source>
</evidence>
<dbReference type="Gene3D" id="3.30.1240.10">
    <property type="match status" value="1"/>
</dbReference>
<dbReference type="AlphaFoldDB" id="A0A0E3UUT1"/>
<proteinExistence type="inferred from homology"/>
<dbReference type="SFLD" id="SFLDG01140">
    <property type="entry name" value="C2.B:_Phosphomannomutase_and_P"/>
    <property type="match status" value="1"/>
</dbReference>
<comment type="similarity">
    <text evidence="5">Belongs to the HAD-like hydrolase superfamily. Cof family.</text>
</comment>
<name>A0A0E3UUT1_9FUSO</name>
<dbReference type="OrthoDB" id="9781413at2"/>
<dbReference type="KEGG" id="sns:VC03_03515"/>
<dbReference type="SUPFAM" id="SSF56784">
    <property type="entry name" value="HAD-like"/>
    <property type="match status" value="1"/>
</dbReference>
<organism evidence="6 7">
    <name type="scientific">Sneathia vaginalis</name>
    <dbReference type="NCBI Taxonomy" id="187101"/>
    <lineage>
        <taxon>Bacteria</taxon>
        <taxon>Fusobacteriati</taxon>
        <taxon>Fusobacteriota</taxon>
        <taxon>Fusobacteriia</taxon>
        <taxon>Fusobacteriales</taxon>
        <taxon>Leptotrichiaceae</taxon>
        <taxon>Sneathia</taxon>
    </lineage>
</organism>
<dbReference type="NCBIfam" id="TIGR01484">
    <property type="entry name" value="HAD-SF-IIB"/>
    <property type="match status" value="1"/>
</dbReference>
<sequence>MYKTIITDLDGTLLNTNHKVDDFTKETLVQLYNRGVNIILATGRSYYDAYRVKLDLGLDLPMITSNGATLFDSDNKELFRYNLDSNVCEYILNLDYKQFGKDIILNTICEEKWLLHDKIDKGHRLNEWVEESWKYIYSGKNDINTKGVSKFFFFGNHDELVNLQKHLQEKFGDRFNSAFTLPFCYEVFSKNASKGIALKKIAELKGFNLDEAVAFGDGFNDVEMLREVKKGYVMSNASEELKKFLTDIEEAGYNKDSAVAKKIKELFKI</sequence>
<gene>
    <name evidence="6" type="ORF">VC03_03515</name>
</gene>
<dbReference type="Gene3D" id="3.40.50.1000">
    <property type="entry name" value="HAD superfamily/HAD-like"/>
    <property type="match status" value="1"/>
</dbReference>
<dbReference type="RefSeq" id="WP_046328694.1">
    <property type="nucleotide sequence ID" value="NZ_CAUPIC010000002.1"/>
</dbReference>
<dbReference type="PANTHER" id="PTHR47267">
    <property type="match status" value="1"/>
</dbReference>
<dbReference type="InterPro" id="IPR036412">
    <property type="entry name" value="HAD-like_sf"/>
</dbReference>
<dbReference type="Pfam" id="PF08282">
    <property type="entry name" value="Hydrolase_3"/>
    <property type="match status" value="1"/>
</dbReference>
<dbReference type="CDD" id="cd07516">
    <property type="entry name" value="HAD_Pase"/>
    <property type="match status" value="1"/>
</dbReference>
<dbReference type="GO" id="GO:0046872">
    <property type="term" value="F:metal ion binding"/>
    <property type="evidence" value="ECO:0007669"/>
    <property type="project" value="UniProtKB-KW"/>
</dbReference>